<dbReference type="STRING" id="130081.M2WTT6"/>
<proteinExistence type="predicted"/>
<dbReference type="OrthoDB" id="5751at2759"/>
<organism evidence="3 4">
    <name type="scientific">Galdieria sulphuraria</name>
    <name type="common">Red alga</name>
    <dbReference type="NCBI Taxonomy" id="130081"/>
    <lineage>
        <taxon>Eukaryota</taxon>
        <taxon>Rhodophyta</taxon>
        <taxon>Bangiophyceae</taxon>
        <taxon>Galdieriales</taxon>
        <taxon>Galdieriaceae</taxon>
        <taxon>Galdieria</taxon>
    </lineage>
</organism>
<dbReference type="RefSeq" id="XP_005703845.1">
    <property type="nucleotide sequence ID" value="XM_005703788.1"/>
</dbReference>
<dbReference type="InterPro" id="IPR036869">
    <property type="entry name" value="J_dom_sf"/>
</dbReference>
<dbReference type="SUPFAM" id="SSF46565">
    <property type="entry name" value="Chaperone J-domain"/>
    <property type="match status" value="1"/>
</dbReference>
<dbReference type="GO" id="GO:0005737">
    <property type="term" value="C:cytoplasm"/>
    <property type="evidence" value="ECO:0007669"/>
    <property type="project" value="TreeGrafter"/>
</dbReference>
<dbReference type="PANTHER" id="PTHR43096:SF58">
    <property type="entry name" value="CHAPERONE DNAJ-DOMAIN SUPERFAMILY PROTEIN"/>
    <property type="match status" value="1"/>
</dbReference>
<feature type="coiled-coil region" evidence="1">
    <location>
        <begin position="252"/>
        <end position="296"/>
    </location>
</feature>
<dbReference type="InterPro" id="IPR001623">
    <property type="entry name" value="DnaJ_domain"/>
</dbReference>
<keyword evidence="1" id="KW-0175">Coiled coil</keyword>
<dbReference type="Gramene" id="EME27325">
    <property type="protein sequence ID" value="EME27325"/>
    <property type="gene ID" value="Gasu_50570"/>
</dbReference>
<dbReference type="AlphaFoldDB" id="M2WTT6"/>
<keyword evidence="3" id="KW-0346">Stress response</keyword>
<dbReference type="eggNOG" id="KOG0714">
    <property type="taxonomic scope" value="Eukaryota"/>
</dbReference>
<reference evidence="4" key="1">
    <citation type="journal article" date="2013" name="Science">
        <title>Gene transfer from bacteria and archaea facilitated evolution of an extremophilic eukaryote.</title>
        <authorList>
            <person name="Schonknecht G."/>
            <person name="Chen W.H."/>
            <person name="Ternes C.M."/>
            <person name="Barbier G.G."/>
            <person name="Shrestha R.P."/>
            <person name="Stanke M."/>
            <person name="Brautigam A."/>
            <person name="Baker B.J."/>
            <person name="Banfield J.F."/>
            <person name="Garavito R.M."/>
            <person name="Carr K."/>
            <person name="Wilkerson C."/>
            <person name="Rensing S.A."/>
            <person name="Gagneul D."/>
            <person name="Dickenson N.E."/>
            <person name="Oesterhelt C."/>
            <person name="Lercher M.J."/>
            <person name="Weber A.P."/>
        </authorList>
    </citation>
    <scope>NUCLEOTIDE SEQUENCE [LARGE SCALE GENOMIC DNA]</scope>
    <source>
        <strain evidence="4">074W</strain>
    </source>
</reference>
<evidence type="ECO:0000313" key="4">
    <source>
        <dbReference type="Proteomes" id="UP000030680"/>
    </source>
</evidence>
<dbReference type="PROSITE" id="PS50076">
    <property type="entry name" value="DNAJ_2"/>
    <property type="match status" value="1"/>
</dbReference>
<feature type="domain" description="J" evidence="2">
    <location>
        <begin position="65"/>
        <end position="130"/>
    </location>
</feature>
<dbReference type="KEGG" id="gsl:Gasu_50570"/>
<evidence type="ECO:0000313" key="3">
    <source>
        <dbReference type="EMBL" id="EME27325.1"/>
    </source>
</evidence>
<accession>M2WTT6</accession>
<dbReference type="Proteomes" id="UP000030680">
    <property type="component" value="Unassembled WGS sequence"/>
</dbReference>
<dbReference type="GO" id="GO:0042026">
    <property type="term" value="P:protein refolding"/>
    <property type="evidence" value="ECO:0007669"/>
    <property type="project" value="TreeGrafter"/>
</dbReference>
<name>M2WTT6_GALSU</name>
<dbReference type="EMBL" id="KB454533">
    <property type="protein sequence ID" value="EME27325.1"/>
    <property type="molecule type" value="Genomic_DNA"/>
</dbReference>
<sequence>MAWIIGIPNRMSMATSCWCRLSKENNRSYQSTKIYKTTTLFWTRRRTSGCSKKALWCYCGVDDSYYYRVLGVEPNADWDTVKRAYRKKALECHPDVCKDPNAKEKFVRILHAYQKLSNHKERSGTFREYKSPQNNTETHQDFMKEWRKKNPYPEDLDDNWASLWNDIVDGAKKTAKGWKQSTLGVEGSASFLDDLLSFIQDQLVGLSSKEQEEDFEAVLRSGNQELIRREIEHREALLYQLQKKWEASEAVLEAKKRILDILKRLYDKYEGQTHIRDELNKQMDTAQSEKDLWYERVTSIKKQQQQEMTKVNRLKTQLDVDEELQGLKNQMGL</sequence>
<dbReference type="GeneID" id="17086243"/>
<dbReference type="PRINTS" id="PR00625">
    <property type="entry name" value="JDOMAIN"/>
</dbReference>
<dbReference type="CDD" id="cd06257">
    <property type="entry name" value="DnaJ"/>
    <property type="match status" value="1"/>
</dbReference>
<dbReference type="PANTHER" id="PTHR43096">
    <property type="entry name" value="DNAJ HOMOLOG 1, MITOCHONDRIAL-RELATED"/>
    <property type="match status" value="1"/>
</dbReference>
<keyword evidence="4" id="KW-1185">Reference proteome</keyword>
<dbReference type="Pfam" id="PF00226">
    <property type="entry name" value="DnaJ"/>
    <property type="match status" value="1"/>
</dbReference>
<protein>
    <submittedName>
        <fullName evidence="3">DnaJ heat shock protein</fullName>
    </submittedName>
</protein>
<gene>
    <name evidence="3" type="ORF">Gasu_50570</name>
</gene>
<evidence type="ECO:0000256" key="1">
    <source>
        <dbReference type="SAM" id="Coils"/>
    </source>
</evidence>
<evidence type="ECO:0000259" key="2">
    <source>
        <dbReference type="PROSITE" id="PS50076"/>
    </source>
</evidence>
<dbReference type="GO" id="GO:0051082">
    <property type="term" value="F:unfolded protein binding"/>
    <property type="evidence" value="ECO:0007669"/>
    <property type="project" value="TreeGrafter"/>
</dbReference>
<dbReference type="Gene3D" id="1.10.287.110">
    <property type="entry name" value="DnaJ domain"/>
    <property type="match status" value="1"/>
</dbReference>
<dbReference type="SMART" id="SM00271">
    <property type="entry name" value="DnaJ"/>
    <property type="match status" value="1"/>
</dbReference>